<comment type="caution">
    <text evidence="5">The sequence shown here is derived from an EMBL/GenBank/DDBJ whole genome shotgun (WGS) entry which is preliminary data.</text>
</comment>
<protein>
    <recommendedName>
        <fullName evidence="4">Checkpoint protein</fullName>
    </recommendedName>
</protein>
<dbReference type="Proteomes" id="UP000518752">
    <property type="component" value="Unassembled WGS sequence"/>
</dbReference>
<dbReference type="GO" id="GO:0031573">
    <property type="term" value="P:mitotic intra-S DNA damage checkpoint signaling"/>
    <property type="evidence" value="ECO:0007669"/>
    <property type="project" value="TreeGrafter"/>
</dbReference>
<dbReference type="PANTHER" id="PTHR12900">
    <property type="entry name" value="MITOTIC AND DNA DAMAGE CHECKPOINT PROTEIN HUS1"/>
    <property type="match status" value="1"/>
</dbReference>
<dbReference type="GO" id="GO:0035861">
    <property type="term" value="C:site of double-strand break"/>
    <property type="evidence" value="ECO:0007669"/>
    <property type="project" value="TreeGrafter"/>
</dbReference>
<dbReference type="Pfam" id="PF04005">
    <property type="entry name" value="Hus1"/>
    <property type="match status" value="1"/>
</dbReference>
<dbReference type="GO" id="GO:0000724">
    <property type="term" value="P:double-strand break repair via homologous recombination"/>
    <property type="evidence" value="ECO:0007669"/>
    <property type="project" value="TreeGrafter"/>
</dbReference>
<dbReference type="GO" id="GO:0000723">
    <property type="term" value="P:telomere maintenance"/>
    <property type="evidence" value="ECO:0007669"/>
    <property type="project" value="TreeGrafter"/>
</dbReference>
<organism evidence="5 6">
    <name type="scientific">Collybiopsis confluens</name>
    <dbReference type="NCBI Taxonomy" id="2823264"/>
    <lineage>
        <taxon>Eukaryota</taxon>
        <taxon>Fungi</taxon>
        <taxon>Dikarya</taxon>
        <taxon>Basidiomycota</taxon>
        <taxon>Agaricomycotina</taxon>
        <taxon>Agaricomycetes</taxon>
        <taxon>Agaricomycetidae</taxon>
        <taxon>Agaricales</taxon>
        <taxon>Marasmiineae</taxon>
        <taxon>Omphalotaceae</taxon>
        <taxon>Collybiopsis</taxon>
    </lineage>
</organism>
<dbReference type="GO" id="GO:0005730">
    <property type="term" value="C:nucleolus"/>
    <property type="evidence" value="ECO:0007669"/>
    <property type="project" value="InterPro"/>
</dbReference>
<dbReference type="EMBL" id="JAACJN010000013">
    <property type="protein sequence ID" value="KAF5390822.1"/>
    <property type="molecule type" value="Genomic_DNA"/>
</dbReference>
<evidence type="ECO:0000256" key="2">
    <source>
        <dbReference type="ARBA" id="ARBA00005563"/>
    </source>
</evidence>
<dbReference type="InterPro" id="IPR007150">
    <property type="entry name" value="HUS1/Mec3"/>
</dbReference>
<evidence type="ECO:0000256" key="4">
    <source>
        <dbReference type="PIRNR" id="PIRNR011312"/>
    </source>
</evidence>
<dbReference type="PIRSF" id="PIRSF011312">
    <property type="entry name" value="Cell_cycle_HUS1"/>
    <property type="match status" value="1"/>
</dbReference>
<name>A0A8H5HWG3_9AGAR</name>
<accession>A0A8H5HWG3</accession>
<evidence type="ECO:0000256" key="3">
    <source>
        <dbReference type="ARBA" id="ARBA00023242"/>
    </source>
</evidence>
<dbReference type="InterPro" id="IPR016580">
    <property type="entry name" value="HUS1"/>
</dbReference>
<dbReference type="GO" id="GO:0006289">
    <property type="term" value="P:nucleotide-excision repair"/>
    <property type="evidence" value="ECO:0007669"/>
    <property type="project" value="TreeGrafter"/>
</dbReference>
<keyword evidence="3" id="KW-0539">Nucleus</keyword>
<evidence type="ECO:0000313" key="6">
    <source>
        <dbReference type="Proteomes" id="UP000518752"/>
    </source>
</evidence>
<dbReference type="OrthoDB" id="337750at2759"/>
<dbReference type="GO" id="GO:0030896">
    <property type="term" value="C:checkpoint clamp complex"/>
    <property type="evidence" value="ECO:0007669"/>
    <property type="project" value="InterPro"/>
</dbReference>
<proteinExistence type="inferred from homology"/>
<gene>
    <name evidence="5" type="ORF">D9757_004571</name>
</gene>
<reference evidence="5 6" key="1">
    <citation type="journal article" date="2020" name="ISME J.">
        <title>Uncovering the hidden diversity of litter-decomposition mechanisms in mushroom-forming fungi.</title>
        <authorList>
            <person name="Floudas D."/>
            <person name="Bentzer J."/>
            <person name="Ahren D."/>
            <person name="Johansson T."/>
            <person name="Persson P."/>
            <person name="Tunlid A."/>
        </authorList>
    </citation>
    <scope>NUCLEOTIDE SEQUENCE [LARGE SCALE GENOMIC DNA]</scope>
    <source>
        <strain evidence="5 6">CBS 406.79</strain>
    </source>
</reference>
<comment type="subcellular location">
    <subcellularLocation>
        <location evidence="1">Nucleus</location>
    </subcellularLocation>
</comment>
<dbReference type="GO" id="GO:0033314">
    <property type="term" value="P:mitotic DNA replication checkpoint signaling"/>
    <property type="evidence" value="ECO:0007669"/>
    <property type="project" value="TreeGrafter"/>
</dbReference>
<evidence type="ECO:0000313" key="5">
    <source>
        <dbReference type="EMBL" id="KAF5390822.1"/>
    </source>
</evidence>
<dbReference type="GO" id="GO:0044778">
    <property type="term" value="P:meiotic DNA integrity checkpoint signaling"/>
    <property type="evidence" value="ECO:0007669"/>
    <property type="project" value="TreeGrafter"/>
</dbReference>
<keyword evidence="6" id="KW-1185">Reference proteome</keyword>
<comment type="similarity">
    <text evidence="2 4">Belongs to the HUS1 family.</text>
</comment>
<sequence length="278" mass="30780">MYLKANVAFPEFLRNLIRRSAKTHNSIIIVFDSDKVELSASEGALTGKVVLWGEIRTCSVFEDFRIKSKAGNRIALTISPAIFLTLLDGFCDSNFVIERCGMQLAKDEQKQNAVLAFDLTGTTESDRFVSVHHEIRISVVRPDQIPSIPKCEEPDIDVVLQSVGQLQNIASKIGSYSPFIRMNADFDGCLVLEAFSDEVRIKTEWKGLKVVFPDKLETAAKPISSILVLSKLLSQALSGVLLSDVVTIGIRDQHFLLITTISAQSEGRTFHLIPAIIE</sequence>
<evidence type="ECO:0000256" key="1">
    <source>
        <dbReference type="ARBA" id="ARBA00004123"/>
    </source>
</evidence>
<dbReference type="PANTHER" id="PTHR12900:SF0">
    <property type="entry name" value="CHECKPOINT PROTEIN"/>
    <property type="match status" value="1"/>
</dbReference>
<dbReference type="AlphaFoldDB" id="A0A8H5HWG3"/>
<dbReference type="Gene3D" id="3.70.10.10">
    <property type="match status" value="1"/>
</dbReference>